<feature type="transmembrane region" description="Helical" evidence="2">
    <location>
        <begin position="840"/>
        <end position="863"/>
    </location>
</feature>
<dbReference type="InterPro" id="IPR053958">
    <property type="entry name" value="HMGCR/SNAP/NPC1-like_SSD"/>
</dbReference>
<protein>
    <recommendedName>
        <fullName evidence="3">SSD domain-containing protein</fullName>
    </recommendedName>
</protein>
<keyword evidence="5" id="KW-1185">Reference proteome</keyword>
<feature type="transmembrane region" description="Helical" evidence="2">
    <location>
        <begin position="348"/>
        <end position="373"/>
    </location>
</feature>
<evidence type="ECO:0000313" key="4">
    <source>
        <dbReference type="EMBL" id="VEN62641.1"/>
    </source>
</evidence>
<feature type="transmembrane region" description="Helical" evidence="2">
    <location>
        <begin position="322"/>
        <end position="342"/>
    </location>
</feature>
<feature type="transmembrane region" description="Helical" evidence="2">
    <location>
        <begin position="12"/>
        <end position="31"/>
    </location>
</feature>
<gene>
    <name evidence="4" type="ORF">CALMAC_LOCUS19698</name>
</gene>
<dbReference type="AlphaFoldDB" id="A0A653DTG6"/>
<evidence type="ECO:0000313" key="5">
    <source>
        <dbReference type="Proteomes" id="UP000410492"/>
    </source>
</evidence>
<dbReference type="SUPFAM" id="SSF82866">
    <property type="entry name" value="Multidrug efflux transporter AcrB transmembrane domain"/>
    <property type="match status" value="2"/>
</dbReference>
<keyword evidence="2" id="KW-0472">Membrane</keyword>
<dbReference type="InterPro" id="IPR000731">
    <property type="entry name" value="SSD"/>
</dbReference>
<dbReference type="Gene3D" id="1.20.1640.10">
    <property type="entry name" value="Multidrug efflux transporter AcrB transmembrane domain"/>
    <property type="match status" value="2"/>
</dbReference>
<comment type="similarity">
    <text evidence="1">Belongs to the patched family.</text>
</comment>
<sequence>MAIRKSKGKLGCFAYFQRASLSVVTFTETIFYKLGIYVGSHPFRTILICWIIVFLGALGFLRFQQEKNPLRLWVPPHTSFVRDSEWLMKTLEKGFREEAVMITADDVLTPEVIQRLSELDFRVRYTRTPNNNLTLENVCFELPRIDRKLLDFLEDNSTKLDPSVQMDPALYCSFVEAMKKECYTRSILELWNYNRKKILSLTKEDIVNELNNYDSNYFGKLKDIEGLLGGITRNETGHIVAATAIHNFWFLLLNFSAVDMDKSGNLAGTADWASEQALEWENTFLKIMEKFSVLYNNSFFYESGRSFGDISNATMFQDMDKLCLGVFIMVIYVQLVISKYNWLEARVVLGSVGLLTIGMAFVVGSGFCSLLGIRYGPVHTSLPFLLMGLGVDDMFVILACWEELSEEEKKLPIHEKVGMMLKHAGVSISITSLTDVIAFLIGSSTILPSLESFCIYAAVCVLMTFLFAITFFVACFVIDEQRIAKKRNGVMPWIVLPDDYTPNECSQRQISNNIFRVLYSKVVLTTPGKIIVISISIICAGFATQSALKLEQKFDPKWFLPPGTHLAEYLQAKFRYYPESGFNAGFYMGALNYTEEIPKIRHAVDRLKNMTDVTAEVVSWVDPFRDFVHVNFGPDIYAEKLDEDRFRIFLSKFLNSPRHAKYQGNFVFDKELECGVPVPKIKLSVIDFNFHRFEDPRDQIPAMHKVRTVAEKANFTTGDREAIVWSKFFATWITDELIDIEVMRNLQLALLCVMLCTIVLIADWQTCFWIFICVLITMVDVMGYMQRWGLTIDLVSCIGLELAIGLCVDYATHVGHTFLTIREGTRRDRAVRTVSSIGSAVLYGGLSTFIGVSMMSLSTAYTFQSFFKIFFLVIIFGLFHGVVLLPVILSLVGPKPYKLHQAVPQSDTGLS</sequence>
<feature type="domain" description="SSD" evidence="3">
    <location>
        <begin position="318"/>
        <end position="478"/>
    </location>
</feature>
<dbReference type="OrthoDB" id="6510177at2759"/>
<dbReference type="InterPro" id="IPR051697">
    <property type="entry name" value="Patched_domain-protein"/>
</dbReference>
<dbReference type="PANTHER" id="PTHR10796">
    <property type="entry name" value="PATCHED-RELATED"/>
    <property type="match status" value="1"/>
</dbReference>
<keyword evidence="2" id="KW-0812">Transmembrane</keyword>
<organism evidence="4 5">
    <name type="scientific">Callosobruchus maculatus</name>
    <name type="common">Southern cowpea weevil</name>
    <name type="synonym">Pulse bruchid</name>
    <dbReference type="NCBI Taxonomy" id="64391"/>
    <lineage>
        <taxon>Eukaryota</taxon>
        <taxon>Metazoa</taxon>
        <taxon>Ecdysozoa</taxon>
        <taxon>Arthropoda</taxon>
        <taxon>Hexapoda</taxon>
        <taxon>Insecta</taxon>
        <taxon>Pterygota</taxon>
        <taxon>Neoptera</taxon>
        <taxon>Endopterygota</taxon>
        <taxon>Coleoptera</taxon>
        <taxon>Polyphaga</taxon>
        <taxon>Cucujiformia</taxon>
        <taxon>Chrysomeloidea</taxon>
        <taxon>Chrysomelidae</taxon>
        <taxon>Bruchinae</taxon>
        <taxon>Bruchini</taxon>
        <taxon>Callosobruchus</taxon>
    </lineage>
</organism>
<dbReference type="EMBL" id="CAACVG010014019">
    <property type="protein sequence ID" value="VEN62641.1"/>
    <property type="molecule type" value="Genomic_DNA"/>
</dbReference>
<feature type="transmembrane region" description="Helical" evidence="2">
    <location>
        <begin position="453"/>
        <end position="478"/>
    </location>
</feature>
<evidence type="ECO:0000259" key="3">
    <source>
        <dbReference type="PROSITE" id="PS50156"/>
    </source>
</evidence>
<feature type="transmembrane region" description="Helical" evidence="2">
    <location>
        <begin position="43"/>
        <end position="61"/>
    </location>
</feature>
<dbReference type="Pfam" id="PF12349">
    <property type="entry name" value="Sterol-sensing"/>
    <property type="match status" value="1"/>
</dbReference>
<reference evidence="4 5" key="1">
    <citation type="submission" date="2019-01" db="EMBL/GenBank/DDBJ databases">
        <authorList>
            <person name="Sayadi A."/>
        </authorList>
    </citation>
    <scope>NUCLEOTIDE SEQUENCE [LARGE SCALE GENOMIC DNA]</scope>
</reference>
<keyword evidence="2" id="KW-1133">Transmembrane helix</keyword>
<dbReference type="PROSITE" id="PS50156">
    <property type="entry name" value="SSD"/>
    <property type="match status" value="1"/>
</dbReference>
<name>A0A653DTG6_CALMS</name>
<feature type="transmembrane region" description="Helical" evidence="2">
    <location>
        <begin position="424"/>
        <end position="447"/>
    </location>
</feature>
<evidence type="ECO:0000256" key="1">
    <source>
        <dbReference type="ARBA" id="ARBA00005585"/>
    </source>
</evidence>
<dbReference type="GO" id="GO:0016020">
    <property type="term" value="C:membrane"/>
    <property type="evidence" value="ECO:0007669"/>
    <property type="project" value="TreeGrafter"/>
</dbReference>
<dbReference type="PANTHER" id="PTHR10796:SF130">
    <property type="entry name" value="PATCHED DOMAIN-CONTAINING PROTEIN 3-LIKE PROTEIN"/>
    <property type="match status" value="1"/>
</dbReference>
<feature type="transmembrane region" description="Helical" evidence="2">
    <location>
        <begin position="869"/>
        <end position="892"/>
    </location>
</feature>
<accession>A0A653DTG6</accession>
<evidence type="ECO:0000256" key="2">
    <source>
        <dbReference type="SAM" id="Phobius"/>
    </source>
</evidence>
<feature type="transmembrane region" description="Helical" evidence="2">
    <location>
        <begin position="748"/>
        <end position="778"/>
    </location>
</feature>
<dbReference type="Proteomes" id="UP000410492">
    <property type="component" value="Unassembled WGS sequence"/>
</dbReference>
<proteinExistence type="inferred from homology"/>